<dbReference type="InterPro" id="IPR050330">
    <property type="entry name" value="Bact_OuterMem_StrucFunc"/>
</dbReference>
<dbReference type="InterPro" id="IPR006664">
    <property type="entry name" value="OMP_bac"/>
</dbReference>
<dbReference type="PROSITE" id="PS51123">
    <property type="entry name" value="OMPA_2"/>
    <property type="match status" value="1"/>
</dbReference>
<dbReference type="RefSeq" id="WP_078920548.1">
    <property type="nucleotide sequence ID" value="NZ_FUYB01000001.1"/>
</dbReference>
<evidence type="ECO:0000256" key="4">
    <source>
        <dbReference type="PROSITE-ProRule" id="PRU00473"/>
    </source>
</evidence>
<dbReference type="PANTHER" id="PTHR30329">
    <property type="entry name" value="STATOR ELEMENT OF FLAGELLAR MOTOR COMPLEX"/>
    <property type="match status" value="1"/>
</dbReference>
<dbReference type="InterPro" id="IPR006665">
    <property type="entry name" value="OmpA-like"/>
</dbReference>
<evidence type="ECO:0000256" key="2">
    <source>
        <dbReference type="ARBA" id="ARBA00023136"/>
    </source>
</evidence>
<comment type="subcellular location">
    <subcellularLocation>
        <location evidence="1">Cell outer membrane</location>
    </subcellularLocation>
</comment>
<reference evidence="6 7" key="1">
    <citation type="submission" date="2017-02" db="EMBL/GenBank/DDBJ databases">
        <authorList>
            <person name="Peterson S.W."/>
        </authorList>
    </citation>
    <scope>NUCLEOTIDE SEQUENCE [LARGE SCALE GENOMIC DNA]</scope>
    <source>
        <strain evidence="6 7">ATCC 49788</strain>
    </source>
</reference>
<dbReference type="GO" id="GO:0009279">
    <property type="term" value="C:cell outer membrane"/>
    <property type="evidence" value="ECO:0007669"/>
    <property type="project" value="UniProtKB-SubCell"/>
</dbReference>
<dbReference type="CDD" id="cd07185">
    <property type="entry name" value="OmpA_C-like"/>
    <property type="match status" value="1"/>
</dbReference>
<dbReference type="Pfam" id="PF00691">
    <property type="entry name" value="OmpA"/>
    <property type="match status" value="1"/>
</dbReference>
<keyword evidence="2 4" id="KW-0472">Membrane</keyword>
<organism evidence="6 7">
    <name type="scientific">Thiothrix eikelboomii</name>
    <dbReference type="NCBI Taxonomy" id="92487"/>
    <lineage>
        <taxon>Bacteria</taxon>
        <taxon>Pseudomonadati</taxon>
        <taxon>Pseudomonadota</taxon>
        <taxon>Gammaproteobacteria</taxon>
        <taxon>Thiotrichales</taxon>
        <taxon>Thiotrichaceae</taxon>
        <taxon>Thiothrix</taxon>
    </lineage>
</organism>
<gene>
    <name evidence="6" type="ORF">SAMN02745130_00022</name>
</gene>
<protein>
    <submittedName>
        <fullName evidence="6">Outer membrane protein OmpA</fullName>
    </submittedName>
</protein>
<dbReference type="OrthoDB" id="5902819at2"/>
<sequence length="948" mass="101739">MNDIKGAGASLQWILLPILLSSVSVLASDQNLSFNPEEPCLDCEVFMDEPLQPVTAIPPTDLNMQGAAAAQAEALAQDSDGFLEDAQETNSASMSYVGGKTRIGVGLDTEFKGRADISHIFTDTENSATSGQAWVGVNPAAKKAKTATEQDEEILTGAGIKLNHHWVRTDAAGQPVGVRKIFGAYDQNEIKDKKLSLGYGQETEDMFWSGHVSKGLSEQRAAGKTAAGQIIYEQAYDYGVGGRVGAFVDEQLMRVQGGLDYEWGKEKAVGEKTPAQLTVTGGVEKFFFDSPHSIGANLELVKGQGGYIKDKHETEVRGNLSYRYEFGGEGVFQADQKYRRVRVEIPGKTIVTKKAPKVERKLVKHTMELESDTFFEVGKYQLTPEAQQRLTSVVARIRDSGHEGNIRITGNTCDKGSTAHNQTLSEQRANAVRHFMINQGFAEQELLARGLGELHPKYPNTPTTAHKNRRVDIEYVSYETKYQDQTVQQGQEIRTQTEPQVVWRKELIQSAPTWVAQALHNSIQYKQTIDTYRSLGAAGDSGTTPTNTVPVANSDIVATVADSKSIIDVLANDTDANNDTLTITAYDQTSTQGGSVNLVDGKLSYLPKAGFIGADSFTYTIADGRGGTASATVSITVNANDTGSNQNPIAATDYATIAVDAKATITVLANDTDADGDSLSITRFDTTSVKGGSITLVDGKLSYVPPAGFKGDDSFQYTIADGQGGTAIGSVIVTVGEDTNNLLVPDNDSYKLTTADLDGQGEVSLDVLNGDQYTTPVSIRIVTQPSLGTISSMGTDNTVTGTQVKYKPSAMGSGQTDRFTYVLVDNQGTVSDPATVTITLSSTDTGSSFDAVDDGVGGKEAIYNFTSAEFSAVNIKSRTLTVLENDLGSGLTIIAVTKPKYGTARLSADGKSIIYTPTHGYCEDHTFTYTVRDAFGKEDTATVYIHID</sequence>
<accession>A0A1T4VQR9</accession>
<evidence type="ECO:0000256" key="3">
    <source>
        <dbReference type="ARBA" id="ARBA00023237"/>
    </source>
</evidence>
<evidence type="ECO:0000256" key="1">
    <source>
        <dbReference type="ARBA" id="ARBA00004442"/>
    </source>
</evidence>
<evidence type="ECO:0000313" key="7">
    <source>
        <dbReference type="Proteomes" id="UP000190460"/>
    </source>
</evidence>
<dbReference type="NCBIfam" id="NF012211">
    <property type="entry name" value="tand_rpt_95"/>
    <property type="match status" value="2"/>
</dbReference>
<keyword evidence="3" id="KW-0998">Cell outer membrane</keyword>
<dbReference type="Pfam" id="PF17963">
    <property type="entry name" value="Big_9"/>
    <property type="match status" value="3"/>
</dbReference>
<dbReference type="PANTHER" id="PTHR30329:SF21">
    <property type="entry name" value="LIPOPROTEIN YIAD-RELATED"/>
    <property type="match status" value="1"/>
</dbReference>
<dbReference type="Proteomes" id="UP000190460">
    <property type="component" value="Unassembled WGS sequence"/>
</dbReference>
<proteinExistence type="predicted"/>
<dbReference type="AlphaFoldDB" id="A0A1T4VQR9"/>
<evidence type="ECO:0000313" key="6">
    <source>
        <dbReference type="EMBL" id="SKA67333.1"/>
    </source>
</evidence>
<dbReference type="STRING" id="92487.SAMN02745130_00022"/>
<dbReference type="Gene3D" id="2.60.40.3440">
    <property type="match status" value="1"/>
</dbReference>
<feature type="domain" description="OmpA-like" evidence="5">
    <location>
        <begin position="362"/>
        <end position="479"/>
    </location>
</feature>
<evidence type="ECO:0000259" key="5">
    <source>
        <dbReference type="PROSITE" id="PS51123"/>
    </source>
</evidence>
<dbReference type="SUPFAM" id="SSF103088">
    <property type="entry name" value="OmpA-like"/>
    <property type="match status" value="1"/>
</dbReference>
<dbReference type="PRINTS" id="PR01021">
    <property type="entry name" value="OMPADOMAIN"/>
</dbReference>
<dbReference type="Gene3D" id="2.60.40.2810">
    <property type="match status" value="2"/>
</dbReference>
<keyword evidence="7" id="KW-1185">Reference proteome</keyword>
<dbReference type="Gene3D" id="3.30.1330.60">
    <property type="entry name" value="OmpA-like domain"/>
    <property type="match status" value="1"/>
</dbReference>
<dbReference type="InterPro" id="IPR036737">
    <property type="entry name" value="OmpA-like_sf"/>
</dbReference>
<name>A0A1T4VQR9_9GAMM</name>
<dbReference type="EMBL" id="FUYB01000001">
    <property type="protein sequence ID" value="SKA67333.1"/>
    <property type="molecule type" value="Genomic_DNA"/>
</dbReference>